<dbReference type="EMBL" id="RBWS01000025">
    <property type="protein sequence ID" value="RKO68854.1"/>
    <property type="molecule type" value="Genomic_DNA"/>
</dbReference>
<dbReference type="Proteomes" id="UP000282423">
    <property type="component" value="Unassembled WGS sequence"/>
</dbReference>
<proteinExistence type="inferred from homology"/>
<dbReference type="InterPro" id="IPR016667">
    <property type="entry name" value="Caps_polysacc_synth_CpsB/CapC"/>
</dbReference>
<comment type="caution">
    <text evidence="5">The sequence shown here is derived from an EMBL/GenBank/DDBJ whole genome shotgun (WGS) entry which is preliminary data.</text>
</comment>
<protein>
    <recommendedName>
        <fullName evidence="2">protein-tyrosine-phosphatase</fullName>
        <ecNumber evidence="2">3.1.3.48</ecNumber>
    </recommendedName>
</protein>
<dbReference type="EC" id="3.1.3.48" evidence="2"/>
<dbReference type="RefSeq" id="WP_121126894.1">
    <property type="nucleotide sequence ID" value="NZ_RBWS01000025.1"/>
</dbReference>
<evidence type="ECO:0000313" key="5">
    <source>
        <dbReference type="EMBL" id="RKO68854.1"/>
    </source>
</evidence>
<dbReference type="PANTHER" id="PTHR39181:SF1">
    <property type="entry name" value="TYROSINE-PROTEIN PHOSPHATASE YWQE"/>
    <property type="match status" value="1"/>
</dbReference>
<reference evidence="5 6" key="1">
    <citation type="submission" date="2018-10" db="EMBL/GenBank/DDBJ databases">
        <title>Sphingobacterium sp. M05W1-28.</title>
        <authorList>
            <person name="Cai H."/>
        </authorList>
    </citation>
    <scope>NUCLEOTIDE SEQUENCE [LARGE SCALE GENOMIC DNA]</scope>
    <source>
        <strain evidence="5 6">M05W1-28</strain>
    </source>
</reference>
<dbReference type="Pfam" id="PF19567">
    <property type="entry name" value="CpsB_CapC"/>
    <property type="match status" value="1"/>
</dbReference>
<keyword evidence="6" id="KW-1185">Reference proteome</keyword>
<name>A0A420VRC7_9SPHI</name>
<dbReference type="SUPFAM" id="SSF89550">
    <property type="entry name" value="PHP domain-like"/>
    <property type="match status" value="1"/>
</dbReference>
<comment type="similarity">
    <text evidence="1">Belongs to the metallo-dependent hydrolases superfamily. CpsB/CapC family.</text>
</comment>
<dbReference type="InterPro" id="IPR016195">
    <property type="entry name" value="Pol/histidinol_Pase-like"/>
</dbReference>
<evidence type="ECO:0000256" key="2">
    <source>
        <dbReference type="ARBA" id="ARBA00013064"/>
    </source>
</evidence>
<evidence type="ECO:0000313" key="6">
    <source>
        <dbReference type="Proteomes" id="UP000282423"/>
    </source>
</evidence>
<accession>A0A420VRC7</accession>
<keyword evidence="3" id="KW-0378">Hydrolase</keyword>
<organism evidence="5 6">
    <name type="scientific">Sphingobacterium puteale</name>
    <dbReference type="NCBI Taxonomy" id="2420510"/>
    <lineage>
        <taxon>Bacteria</taxon>
        <taxon>Pseudomonadati</taxon>
        <taxon>Bacteroidota</taxon>
        <taxon>Sphingobacteriia</taxon>
        <taxon>Sphingobacteriales</taxon>
        <taxon>Sphingobacteriaceae</taxon>
        <taxon>Sphingobacterium</taxon>
    </lineage>
</organism>
<dbReference type="PANTHER" id="PTHR39181">
    <property type="entry name" value="TYROSINE-PROTEIN PHOSPHATASE YWQE"/>
    <property type="match status" value="1"/>
</dbReference>
<evidence type="ECO:0000256" key="3">
    <source>
        <dbReference type="ARBA" id="ARBA00022801"/>
    </source>
</evidence>
<comment type="catalytic activity">
    <reaction evidence="4">
        <text>O-phospho-L-tyrosyl-[protein] + H2O = L-tyrosyl-[protein] + phosphate</text>
        <dbReference type="Rhea" id="RHEA:10684"/>
        <dbReference type="Rhea" id="RHEA-COMP:10136"/>
        <dbReference type="Rhea" id="RHEA-COMP:20101"/>
        <dbReference type="ChEBI" id="CHEBI:15377"/>
        <dbReference type="ChEBI" id="CHEBI:43474"/>
        <dbReference type="ChEBI" id="CHEBI:46858"/>
        <dbReference type="ChEBI" id="CHEBI:61978"/>
        <dbReference type="EC" id="3.1.3.48"/>
    </reaction>
</comment>
<dbReference type="GO" id="GO:0030145">
    <property type="term" value="F:manganese ion binding"/>
    <property type="evidence" value="ECO:0007669"/>
    <property type="project" value="InterPro"/>
</dbReference>
<evidence type="ECO:0000256" key="4">
    <source>
        <dbReference type="ARBA" id="ARBA00051722"/>
    </source>
</evidence>
<dbReference type="Gene3D" id="3.20.20.140">
    <property type="entry name" value="Metal-dependent hydrolases"/>
    <property type="match status" value="1"/>
</dbReference>
<dbReference type="GO" id="GO:0004725">
    <property type="term" value="F:protein tyrosine phosphatase activity"/>
    <property type="evidence" value="ECO:0007669"/>
    <property type="project" value="UniProtKB-EC"/>
</dbReference>
<dbReference type="OrthoDB" id="9788539at2"/>
<gene>
    <name evidence="5" type="ORF">D7322_24920</name>
</gene>
<dbReference type="PIRSF" id="PIRSF016557">
    <property type="entry name" value="Caps_synth_CpsB"/>
    <property type="match status" value="1"/>
</dbReference>
<evidence type="ECO:0000256" key="1">
    <source>
        <dbReference type="ARBA" id="ARBA00005750"/>
    </source>
</evidence>
<dbReference type="AlphaFoldDB" id="A0A420VRC7"/>
<sequence>MWHFFKRNTSKYNLEWLGTDIHSHILPGIDDGSTSVAQSIALLDSLMQLGISTFYFTPHVYQEVHPNTPASIATAYQTLQQQHTVSGGYAAEYMVDSHFHSIVSNANEQELLTLPGNFILIEMSYIHESRTIDQDIFKLLTLGYKPILAHPERYIYFHGSIENIKRLRDRGCYLQLNLLSPTGYYGSREKTAAKHLIDAGLIDFVGTDVHHSKHTKVLEQYYTTHNINTLFKDCRVKNQEIREQVQAVLQQ</sequence>